<evidence type="ECO:0000313" key="2">
    <source>
        <dbReference type="EMBL" id="PYF10198.1"/>
    </source>
</evidence>
<dbReference type="RefSeq" id="WP_110805386.1">
    <property type="nucleotide sequence ID" value="NZ_QJTK01000005.1"/>
</dbReference>
<comment type="caution">
    <text evidence="2">The sequence shown here is derived from an EMBL/GenBank/DDBJ whole genome shotgun (WGS) entry which is preliminary data.</text>
</comment>
<feature type="signal peptide" evidence="1">
    <location>
        <begin position="1"/>
        <end position="24"/>
    </location>
</feature>
<protein>
    <recommendedName>
        <fullName evidence="4">Peptidoglycan binding protein</fullName>
    </recommendedName>
</protein>
<dbReference type="AlphaFoldDB" id="A0A318U1Z1"/>
<dbReference type="Proteomes" id="UP000247727">
    <property type="component" value="Unassembled WGS sequence"/>
</dbReference>
<sequence length="125" mass="13403">MRGRRAFLKLVPAALCALVLPAAAGNGGGFAEAFEALTPAQRQQVQSMLVLADLYQGDVDGDWGPETEQAIAASVRHIIRRSQGQDLPDVSTRAARAAYLRDLAQGGYDMWMTPEAGFCVSCIVH</sequence>
<keyword evidence="3" id="KW-1185">Reference proteome</keyword>
<evidence type="ECO:0000313" key="3">
    <source>
        <dbReference type="Proteomes" id="UP000247727"/>
    </source>
</evidence>
<evidence type="ECO:0008006" key="4">
    <source>
        <dbReference type="Google" id="ProtNLM"/>
    </source>
</evidence>
<dbReference type="EMBL" id="QJTK01000005">
    <property type="protein sequence ID" value="PYF10198.1"/>
    <property type="molecule type" value="Genomic_DNA"/>
</dbReference>
<dbReference type="PROSITE" id="PS51318">
    <property type="entry name" value="TAT"/>
    <property type="match status" value="1"/>
</dbReference>
<name>A0A318U1Z1_9RHOB</name>
<keyword evidence="1" id="KW-0732">Signal</keyword>
<dbReference type="InterPro" id="IPR006311">
    <property type="entry name" value="TAT_signal"/>
</dbReference>
<evidence type="ECO:0000256" key="1">
    <source>
        <dbReference type="SAM" id="SignalP"/>
    </source>
</evidence>
<dbReference type="OrthoDB" id="7932821at2"/>
<accession>A0A318U1Z1</accession>
<gene>
    <name evidence="2" type="ORF">C8J30_1057</name>
</gene>
<feature type="chain" id="PRO_5016379093" description="Peptidoglycan binding protein" evidence="1">
    <location>
        <begin position="25"/>
        <end position="125"/>
    </location>
</feature>
<organism evidence="2 3">
    <name type="scientific">Rhodobacter viridis</name>
    <dbReference type="NCBI Taxonomy" id="1054202"/>
    <lineage>
        <taxon>Bacteria</taxon>
        <taxon>Pseudomonadati</taxon>
        <taxon>Pseudomonadota</taxon>
        <taxon>Alphaproteobacteria</taxon>
        <taxon>Rhodobacterales</taxon>
        <taxon>Rhodobacter group</taxon>
        <taxon>Rhodobacter</taxon>
    </lineage>
</organism>
<proteinExistence type="predicted"/>
<reference evidence="2 3" key="1">
    <citation type="submission" date="2018-06" db="EMBL/GenBank/DDBJ databases">
        <title>Genomic Encyclopedia of Type Strains, Phase III (KMG-III): the genomes of soil and plant-associated and newly described type strains.</title>
        <authorList>
            <person name="Whitman W."/>
        </authorList>
    </citation>
    <scope>NUCLEOTIDE SEQUENCE [LARGE SCALE GENOMIC DNA]</scope>
    <source>
        <strain evidence="2 3">JA737</strain>
    </source>
</reference>